<dbReference type="SUPFAM" id="SSF52540">
    <property type="entry name" value="P-loop containing nucleoside triphosphate hydrolases"/>
    <property type="match status" value="1"/>
</dbReference>
<feature type="region of interest" description="Disordered" evidence="3">
    <location>
        <begin position="372"/>
        <end position="392"/>
    </location>
</feature>
<dbReference type="InterPro" id="IPR027417">
    <property type="entry name" value="P-loop_NTPase"/>
</dbReference>
<organism evidence="5 6">
    <name type="scientific">Stemphylium lycopersici</name>
    <name type="common">Tomato gray leaf spot disease fungus</name>
    <name type="synonym">Thyrospora lycopersici</name>
    <dbReference type="NCBI Taxonomy" id="183478"/>
    <lineage>
        <taxon>Eukaryota</taxon>
        <taxon>Fungi</taxon>
        <taxon>Dikarya</taxon>
        <taxon>Ascomycota</taxon>
        <taxon>Pezizomycotina</taxon>
        <taxon>Dothideomycetes</taxon>
        <taxon>Pleosporomycetidae</taxon>
        <taxon>Pleosporales</taxon>
        <taxon>Pleosporineae</taxon>
        <taxon>Pleosporaceae</taxon>
        <taxon>Stemphylium</taxon>
    </lineage>
</organism>
<sequence>MTNAAQLSSAKQASSARPAEPILASQLISDEELDDLLETVCNSGLGDKTSEKERLGTGVKSLDDTLGGGFESGRIIAISGEAGAGANEICSTLLVSCLLQHENSTAAVVDTTGNFDIMRLYTLIVAGLTRKPDTLASLCSPAGLASGASTEHVAAKVLDRVKIMRVFDFVGVKEAVEEIRDEMEGGRSGEVIIGEEEKSEKRDEQPVGGDRPPEKQVKAKRTFVADSEDEADEEDMLFESEAATTTTTVPTAPAVQATNASSEPEQQAPGFEIPKHASDGKPGDGTQNKVKFILIDNLCQVLDPLLKKDAIQGYALASTFLPALATLTKTHALHTMLANPATLPRTTITTTTTTSPTRTSLQPPSYRNQAALREQQQYQQREAAPHPSMFASNRVVPGCAHVG</sequence>
<dbReference type="PANTHER" id="PTHR46457:SF1">
    <property type="entry name" value="DNA REPAIR PROTEIN RAD51 HOMOLOG 4"/>
    <property type="match status" value="1"/>
</dbReference>
<feature type="domain" description="Rad51-like C-terminal" evidence="4">
    <location>
        <begin position="54"/>
        <end position="122"/>
    </location>
</feature>
<gene>
    <name evidence="5" type="ORF">DDE83_006692</name>
</gene>
<keyword evidence="2" id="KW-0539">Nucleus</keyword>
<feature type="region of interest" description="Disordered" evidence="3">
    <location>
        <begin position="183"/>
        <end position="234"/>
    </location>
</feature>
<dbReference type="InterPro" id="IPR051988">
    <property type="entry name" value="HRR_RAD51_Paralog"/>
</dbReference>
<dbReference type="GO" id="GO:0000723">
    <property type="term" value="P:telomere maintenance"/>
    <property type="evidence" value="ECO:0007669"/>
    <property type="project" value="TreeGrafter"/>
</dbReference>
<evidence type="ECO:0000313" key="6">
    <source>
        <dbReference type="Proteomes" id="UP000249619"/>
    </source>
</evidence>
<dbReference type="GO" id="GO:0000724">
    <property type="term" value="P:double-strand break repair via homologous recombination"/>
    <property type="evidence" value="ECO:0007669"/>
    <property type="project" value="TreeGrafter"/>
</dbReference>
<comment type="subcellular location">
    <subcellularLocation>
        <location evidence="1">Nucleus</location>
    </subcellularLocation>
</comment>
<dbReference type="Gene3D" id="3.40.50.300">
    <property type="entry name" value="P-loop containing nucleotide triphosphate hydrolases"/>
    <property type="match status" value="1"/>
</dbReference>
<feature type="compositionally biased region" description="Low complexity" evidence="3">
    <location>
        <begin position="372"/>
        <end position="382"/>
    </location>
</feature>
<proteinExistence type="predicted"/>
<dbReference type="GO" id="GO:0007131">
    <property type="term" value="P:reciprocal meiotic recombination"/>
    <property type="evidence" value="ECO:0007669"/>
    <property type="project" value="TreeGrafter"/>
</dbReference>
<evidence type="ECO:0000313" key="5">
    <source>
        <dbReference type="EMBL" id="RAR06971.1"/>
    </source>
</evidence>
<feature type="compositionally biased region" description="Basic and acidic residues" evidence="3">
    <location>
        <begin position="195"/>
        <end position="217"/>
    </location>
</feature>
<dbReference type="GO" id="GO:0042148">
    <property type="term" value="P:DNA strand invasion"/>
    <property type="evidence" value="ECO:0007669"/>
    <property type="project" value="TreeGrafter"/>
</dbReference>
<dbReference type="EMBL" id="QGDH01000107">
    <property type="protein sequence ID" value="RAR06971.1"/>
    <property type="molecule type" value="Genomic_DNA"/>
</dbReference>
<dbReference type="Proteomes" id="UP000249619">
    <property type="component" value="Unassembled WGS sequence"/>
</dbReference>
<comment type="caution">
    <text evidence="5">The sequence shown here is derived from an EMBL/GenBank/DDBJ whole genome shotgun (WGS) entry which is preliminary data.</text>
</comment>
<feature type="compositionally biased region" description="Basic and acidic residues" evidence="3">
    <location>
        <begin position="273"/>
        <end position="282"/>
    </location>
</feature>
<evidence type="ECO:0000259" key="4">
    <source>
        <dbReference type="Pfam" id="PF08423"/>
    </source>
</evidence>
<dbReference type="AlphaFoldDB" id="A0A364MY30"/>
<protein>
    <recommendedName>
        <fullName evidence="4">Rad51-like C-terminal domain-containing protein</fullName>
    </recommendedName>
</protein>
<evidence type="ECO:0000256" key="3">
    <source>
        <dbReference type="SAM" id="MobiDB-lite"/>
    </source>
</evidence>
<dbReference type="STRING" id="183478.A0A364MY30"/>
<name>A0A364MY30_STELY</name>
<reference evidence="6" key="1">
    <citation type="submission" date="2018-05" db="EMBL/GenBank/DDBJ databases">
        <title>Draft genome sequence of Stemphylium lycopersici strain CIDEFI 213.</title>
        <authorList>
            <person name="Medina R."/>
            <person name="Franco M.E.E."/>
            <person name="Lucentini C.G."/>
            <person name="Saparrat M.C.N."/>
            <person name="Balatti P.A."/>
        </authorList>
    </citation>
    <scope>NUCLEOTIDE SEQUENCE [LARGE SCALE GENOMIC DNA]</scope>
    <source>
        <strain evidence="6">CIDEFI 213</strain>
    </source>
</reference>
<evidence type="ECO:0000256" key="2">
    <source>
        <dbReference type="ARBA" id="ARBA00023242"/>
    </source>
</evidence>
<dbReference type="GO" id="GO:0033063">
    <property type="term" value="C:Rad51B-Rad51C-Rad51D-XRCC2 complex"/>
    <property type="evidence" value="ECO:0007669"/>
    <property type="project" value="TreeGrafter"/>
</dbReference>
<dbReference type="GO" id="GO:0005657">
    <property type="term" value="C:replication fork"/>
    <property type="evidence" value="ECO:0007669"/>
    <property type="project" value="TreeGrafter"/>
</dbReference>
<dbReference type="GO" id="GO:0005815">
    <property type="term" value="C:microtubule organizing center"/>
    <property type="evidence" value="ECO:0007669"/>
    <property type="project" value="TreeGrafter"/>
</dbReference>
<dbReference type="GO" id="GO:0003697">
    <property type="term" value="F:single-stranded DNA binding"/>
    <property type="evidence" value="ECO:0007669"/>
    <property type="project" value="TreeGrafter"/>
</dbReference>
<keyword evidence="6" id="KW-1185">Reference proteome</keyword>
<evidence type="ECO:0000256" key="1">
    <source>
        <dbReference type="ARBA" id="ARBA00004123"/>
    </source>
</evidence>
<feature type="region of interest" description="Disordered" evidence="3">
    <location>
        <begin position="256"/>
        <end position="284"/>
    </location>
</feature>
<dbReference type="InterPro" id="IPR013632">
    <property type="entry name" value="Rad51_C"/>
</dbReference>
<accession>A0A364MY30</accession>
<dbReference type="GO" id="GO:0008094">
    <property type="term" value="F:ATP-dependent activity, acting on DNA"/>
    <property type="evidence" value="ECO:0007669"/>
    <property type="project" value="TreeGrafter"/>
</dbReference>
<dbReference type="PANTHER" id="PTHR46457">
    <property type="entry name" value="DNA REPAIR PROTEIN RAD51 HOMOLOG 4"/>
    <property type="match status" value="1"/>
</dbReference>
<dbReference type="Pfam" id="PF08423">
    <property type="entry name" value="Rad51"/>
    <property type="match status" value="1"/>
</dbReference>
<dbReference type="GO" id="GO:0000400">
    <property type="term" value="F:four-way junction DNA binding"/>
    <property type="evidence" value="ECO:0007669"/>
    <property type="project" value="TreeGrafter"/>
</dbReference>